<dbReference type="GO" id="GO:0032259">
    <property type="term" value="P:methylation"/>
    <property type="evidence" value="ECO:0007669"/>
    <property type="project" value="UniProtKB-KW"/>
</dbReference>
<proteinExistence type="inferred from homology"/>
<dbReference type="EMBL" id="KQ459764">
    <property type="protein sequence ID" value="KPJ20103.1"/>
    <property type="molecule type" value="Genomic_DNA"/>
</dbReference>
<keyword evidence="1 6" id="KW-0489">Methyltransferase</keyword>
<protein>
    <recommendedName>
        <fullName evidence="5">ETFB lysine methyltransferase</fullName>
    </recommendedName>
    <alternativeName>
        <fullName evidence="4">Protein N-lysine methyltransferase METTL20</fullName>
    </alternativeName>
</protein>
<dbReference type="Pfam" id="PF06325">
    <property type="entry name" value="PrmA"/>
    <property type="match status" value="1"/>
</dbReference>
<dbReference type="Proteomes" id="UP000053240">
    <property type="component" value="Unassembled WGS sequence"/>
</dbReference>
<organism evidence="6 7">
    <name type="scientific">Papilio machaon</name>
    <name type="common">Old World swallowtail butterfly</name>
    <dbReference type="NCBI Taxonomy" id="76193"/>
    <lineage>
        <taxon>Eukaryota</taxon>
        <taxon>Metazoa</taxon>
        <taxon>Ecdysozoa</taxon>
        <taxon>Arthropoda</taxon>
        <taxon>Hexapoda</taxon>
        <taxon>Insecta</taxon>
        <taxon>Pterygota</taxon>
        <taxon>Neoptera</taxon>
        <taxon>Endopterygota</taxon>
        <taxon>Lepidoptera</taxon>
        <taxon>Glossata</taxon>
        <taxon>Ditrysia</taxon>
        <taxon>Papilionoidea</taxon>
        <taxon>Papilionidae</taxon>
        <taxon>Papilioninae</taxon>
        <taxon>Papilio</taxon>
    </lineage>
</organism>
<evidence type="ECO:0000256" key="4">
    <source>
        <dbReference type="ARBA" id="ARBA00041867"/>
    </source>
</evidence>
<dbReference type="CDD" id="cd02440">
    <property type="entry name" value="AdoMet_MTases"/>
    <property type="match status" value="1"/>
</dbReference>
<comment type="similarity">
    <text evidence="3">Belongs to the methyltransferase superfamily. ETFBKMT family.</text>
</comment>
<reference evidence="6 7" key="1">
    <citation type="journal article" date="2015" name="Nat. Commun.">
        <title>Outbred genome sequencing and CRISPR/Cas9 gene editing in butterflies.</title>
        <authorList>
            <person name="Li X."/>
            <person name="Fan D."/>
            <person name="Zhang W."/>
            <person name="Liu G."/>
            <person name="Zhang L."/>
            <person name="Zhao L."/>
            <person name="Fang X."/>
            <person name="Chen L."/>
            <person name="Dong Y."/>
            <person name="Chen Y."/>
            <person name="Ding Y."/>
            <person name="Zhao R."/>
            <person name="Feng M."/>
            <person name="Zhu Y."/>
            <person name="Feng Y."/>
            <person name="Jiang X."/>
            <person name="Zhu D."/>
            <person name="Xiang H."/>
            <person name="Feng X."/>
            <person name="Li S."/>
            <person name="Wang J."/>
            <person name="Zhang G."/>
            <person name="Kronforst M.R."/>
            <person name="Wang W."/>
        </authorList>
    </citation>
    <scope>NUCLEOTIDE SEQUENCE [LARGE SCALE GENOMIC DNA]</scope>
    <source>
        <strain evidence="6">Ya'a_city_454_Pm</strain>
        <tissue evidence="6">Whole body</tissue>
    </source>
</reference>
<dbReference type="InterPro" id="IPR050078">
    <property type="entry name" value="Ribosomal_L11_MeTrfase_PrmA"/>
</dbReference>
<evidence type="ECO:0000313" key="6">
    <source>
        <dbReference type="EMBL" id="KPJ20103.1"/>
    </source>
</evidence>
<dbReference type="Gene3D" id="3.40.50.150">
    <property type="entry name" value="Vaccinia Virus protein VP39"/>
    <property type="match status" value="1"/>
</dbReference>
<sequence>MRNQLVSQIIKHTIVSRAHLTPEMALRLLTPQCSLWSAPPEENPFKDPYWAFYWPGGQASARYILDNKHLVKGRVVVDVGCGCGASAIAAAMGNARRAVANDIDPVAILASQLNAQLNGVAIDTSSEDLVGTVCSCDLVVVGDMLYDEEFADRLFSWLTRLARDGKLVLIGDPGRDGLTGERRSQLSLMRSYPLPKNICEENHGYTDANVWRLKAD</sequence>
<dbReference type="InParanoid" id="A0A0N1IJW4"/>
<dbReference type="GO" id="GO:0005759">
    <property type="term" value="C:mitochondrial matrix"/>
    <property type="evidence" value="ECO:0007669"/>
    <property type="project" value="TreeGrafter"/>
</dbReference>
<name>A0A0N1IJW4_PAPMA</name>
<dbReference type="STRING" id="76193.A0A0N1IJW4"/>
<dbReference type="SUPFAM" id="SSF53335">
    <property type="entry name" value="S-adenosyl-L-methionine-dependent methyltransferases"/>
    <property type="match status" value="1"/>
</dbReference>
<evidence type="ECO:0000256" key="2">
    <source>
        <dbReference type="ARBA" id="ARBA00022679"/>
    </source>
</evidence>
<evidence type="ECO:0000313" key="7">
    <source>
        <dbReference type="Proteomes" id="UP000053240"/>
    </source>
</evidence>
<accession>A0A0N1IJW4</accession>
<dbReference type="PANTHER" id="PTHR43648">
    <property type="entry name" value="ELECTRON TRANSFER FLAVOPROTEIN BETA SUBUNIT LYSINE METHYLTRANSFERASE"/>
    <property type="match status" value="1"/>
</dbReference>
<evidence type="ECO:0000256" key="3">
    <source>
        <dbReference type="ARBA" id="ARBA00037932"/>
    </source>
</evidence>
<keyword evidence="7" id="KW-1185">Reference proteome</keyword>
<evidence type="ECO:0000256" key="1">
    <source>
        <dbReference type="ARBA" id="ARBA00022603"/>
    </source>
</evidence>
<dbReference type="InterPro" id="IPR029063">
    <property type="entry name" value="SAM-dependent_MTases_sf"/>
</dbReference>
<evidence type="ECO:0000256" key="5">
    <source>
        <dbReference type="ARBA" id="ARBA00042266"/>
    </source>
</evidence>
<keyword evidence="2 6" id="KW-0808">Transferase</keyword>
<dbReference type="GO" id="GO:0016279">
    <property type="term" value="F:protein-lysine N-methyltransferase activity"/>
    <property type="evidence" value="ECO:0007669"/>
    <property type="project" value="TreeGrafter"/>
</dbReference>
<gene>
    <name evidence="6" type="ORF">RR48_02856</name>
</gene>
<dbReference type="PANTHER" id="PTHR43648:SF1">
    <property type="entry name" value="ELECTRON TRANSFER FLAVOPROTEIN BETA SUBUNIT LYSINE METHYLTRANSFERASE"/>
    <property type="match status" value="1"/>
</dbReference>
<dbReference type="AlphaFoldDB" id="A0A0N1IJW4"/>